<sequence>MIYKYSKSKTADIPSQCYHPDLLPQSEFLALEQRVDEAENATDEVFNQLYLGNITNKEKDELVKKYEDIMDEIYLTLTPQRSIRFFCSLLMMFDTIATPAINNGNKIENKKEISNDGIRKAQNVESETSNTTSSPKSLSQPSQHFENSASDKIKNLASDDVGSKTIATTLEEIKEILEMQLYEIKLLTKSNTKNVGPISDEFSKKLELLDTLKIQFAEVKAQNETLKESVEQILQSSSVY</sequence>
<evidence type="ECO:0000313" key="1">
    <source>
        <dbReference type="Proteomes" id="UP000887579"/>
    </source>
</evidence>
<accession>A0AC34G1Y3</accession>
<name>A0AC34G1Y3_9BILA</name>
<proteinExistence type="predicted"/>
<organism evidence="1 2">
    <name type="scientific">Panagrolaimus sp. ES5</name>
    <dbReference type="NCBI Taxonomy" id="591445"/>
    <lineage>
        <taxon>Eukaryota</taxon>
        <taxon>Metazoa</taxon>
        <taxon>Ecdysozoa</taxon>
        <taxon>Nematoda</taxon>
        <taxon>Chromadorea</taxon>
        <taxon>Rhabditida</taxon>
        <taxon>Tylenchina</taxon>
        <taxon>Panagrolaimomorpha</taxon>
        <taxon>Panagrolaimoidea</taxon>
        <taxon>Panagrolaimidae</taxon>
        <taxon>Panagrolaimus</taxon>
    </lineage>
</organism>
<dbReference type="Proteomes" id="UP000887579">
    <property type="component" value="Unplaced"/>
</dbReference>
<dbReference type="WBParaSite" id="ES5_v2.g23502.t1">
    <property type="protein sequence ID" value="ES5_v2.g23502.t1"/>
    <property type="gene ID" value="ES5_v2.g23502"/>
</dbReference>
<evidence type="ECO:0000313" key="2">
    <source>
        <dbReference type="WBParaSite" id="ES5_v2.g23502.t1"/>
    </source>
</evidence>
<reference evidence="2" key="1">
    <citation type="submission" date="2022-11" db="UniProtKB">
        <authorList>
            <consortium name="WormBaseParasite"/>
        </authorList>
    </citation>
    <scope>IDENTIFICATION</scope>
</reference>
<protein>
    <submittedName>
        <fullName evidence="2">Uncharacterized protein</fullName>
    </submittedName>
</protein>